<feature type="transmembrane region" description="Helical" evidence="5">
    <location>
        <begin position="21"/>
        <end position="39"/>
    </location>
</feature>
<feature type="transmembrane region" description="Helical" evidence="5">
    <location>
        <begin position="502"/>
        <end position="523"/>
    </location>
</feature>
<evidence type="ECO:0000256" key="5">
    <source>
        <dbReference type="SAM" id="Phobius"/>
    </source>
</evidence>
<dbReference type="Proteomes" id="UP001055219">
    <property type="component" value="Unassembled WGS sequence"/>
</dbReference>
<evidence type="ECO:0000256" key="1">
    <source>
        <dbReference type="ARBA" id="ARBA00004141"/>
    </source>
</evidence>
<feature type="transmembrane region" description="Helical" evidence="5">
    <location>
        <begin position="115"/>
        <end position="141"/>
    </location>
</feature>
<accession>A0A9Q0BH87</accession>
<dbReference type="InterPro" id="IPR007300">
    <property type="entry name" value="CidB/LrgB"/>
</dbReference>
<comment type="caution">
    <text evidence="6">The sequence shown here is derived from an EMBL/GenBank/DDBJ whole genome shotgun (WGS) entry which is preliminary data.</text>
</comment>
<comment type="subcellular location">
    <subcellularLocation>
        <location evidence="1">Membrane</location>
        <topology evidence="1">Multi-pass membrane protein</topology>
    </subcellularLocation>
</comment>
<feature type="transmembrane region" description="Helical" evidence="5">
    <location>
        <begin position="45"/>
        <end position="65"/>
    </location>
</feature>
<dbReference type="GO" id="GO:0016020">
    <property type="term" value="C:membrane"/>
    <property type="evidence" value="ECO:0007669"/>
    <property type="project" value="UniProtKB-SubCell"/>
</dbReference>
<dbReference type="PANTHER" id="PTHR30249">
    <property type="entry name" value="PUTATIVE SEROTONIN TRANSPORTER"/>
    <property type="match status" value="1"/>
</dbReference>
<proteinExistence type="predicted"/>
<keyword evidence="2 5" id="KW-0812">Transmembrane</keyword>
<gene>
    <name evidence="6" type="ORF">J7T54_006914</name>
</gene>
<protein>
    <recommendedName>
        <fullName evidence="8">LrgB-like protein</fullName>
    </recommendedName>
</protein>
<dbReference type="OrthoDB" id="2502820at2759"/>
<keyword evidence="7" id="KW-1185">Reference proteome</keyword>
<feature type="transmembrane region" description="Helical" evidence="5">
    <location>
        <begin position="301"/>
        <end position="320"/>
    </location>
</feature>
<dbReference type="AlphaFoldDB" id="A0A9Q0BH87"/>
<evidence type="ECO:0000256" key="4">
    <source>
        <dbReference type="ARBA" id="ARBA00023136"/>
    </source>
</evidence>
<reference evidence="6" key="2">
    <citation type="submission" date="2022-07" db="EMBL/GenBank/DDBJ databases">
        <authorList>
            <person name="Goncalves M.F.M."/>
            <person name="Hilario S."/>
            <person name="Van De Peer Y."/>
            <person name="Esteves A.C."/>
            <person name="Alves A."/>
        </authorList>
    </citation>
    <scope>NUCLEOTIDE SEQUENCE</scope>
    <source>
        <strain evidence="6">MUM 19.33</strain>
    </source>
</reference>
<feature type="transmembrane region" description="Helical" evidence="5">
    <location>
        <begin position="86"/>
        <end position="103"/>
    </location>
</feature>
<evidence type="ECO:0000313" key="7">
    <source>
        <dbReference type="Proteomes" id="UP001055219"/>
    </source>
</evidence>
<evidence type="ECO:0000313" key="6">
    <source>
        <dbReference type="EMBL" id="KAI6785272.1"/>
    </source>
</evidence>
<feature type="transmembrane region" description="Helical" evidence="5">
    <location>
        <begin position="264"/>
        <end position="280"/>
    </location>
</feature>
<sequence>MKDCTRNCVDRCHRTAGGVCDLLWVVGLFLAAELVIWAISLSLRLVSVPFFASIIGMLAVFALTTGCHFFNKRVESFYNTWLKHKINFINTHMAVGFPIPLVMLDQSEMLDATHIGYVIANFLITNVVSWTGTFVVGFFALHGYAILHDKWEARSQTPPSKRPWIAPPPVINLSFIGDDSISNDLHIPSPRTPSLLVTGYTPATSVFDLAAPLSELTATTSKSPSLRKERRTTAHKILEQYPSLLAMFFLLVIGVPVAAATGEVRILDGCAVWFSWITTVRMQRLFKKSSVCAKRPRLKNTIATVMNSVLLTTLLLTAYIRSRAVASPLYDLSQVQQLFSRGNPLYAVWTASVLHEPIISNTRAYFGAGDAALAFLEVGIVVWGFKLFECRKQLWSVAGVFTVTVSIGIAAANVFLSVGSAHLIGLDGSEALSFAARSVTLALAKPAVEAVGGNLAVNAAVVVSNGILGQLIYPFVLDRMVARTDSTEEEDDRSLNGPDDPLTIATGIAIGINGAAMGVAYLYGTRSRAAPYAAVAMTVFGVMTVVFTTVEPFKGVVLSLSGT</sequence>
<feature type="transmembrane region" description="Helical" evidence="5">
    <location>
        <begin position="237"/>
        <end position="258"/>
    </location>
</feature>
<dbReference type="EMBL" id="JAGIXG020000002">
    <property type="protein sequence ID" value="KAI6785272.1"/>
    <property type="molecule type" value="Genomic_DNA"/>
</dbReference>
<dbReference type="GeneID" id="75833391"/>
<reference evidence="6" key="1">
    <citation type="journal article" date="2021" name="J Fungi (Basel)">
        <title>Genomic and Metabolomic Analyses of the Marine Fungus Emericellopsis cladophorae: Insights into Saltwater Adaptability Mechanisms and Its Biosynthetic Potential.</title>
        <authorList>
            <person name="Goncalves M.F.M."/>
            <person name="Hilario S."/>
            <person name="Van de Peer Y."/>
            <person name="Esteves A.C."/>
            <person name="Alves A."/>
        </authorList>
    </citation>
    <scope>NUCLEOTIDE SEQUENCE</scope>
    <source>
        <strain evidence="6">MUM 19.33</strain>
    </source>
</reference>
<name>A0A9Q0BH87_9HYPO</name>
<keyword evidence="4 5" id="KW-0472">Membrane</keyword>
<feature type="transmembrane region" description="Helical" evidence="5">
    <location>
        <begin position="530"/>
        <end position="550"/>
    </location>
</feature>
<dbReference type="RefSeq" id="XP_051366128.1">
    <property type="nucleotide sequence ID" value="XM_051508730.1"/>
</dbReference>
<feature type="transmembrane region" description="Helical" evidence="5">
    <location>
        <begin position="364"/>
        <end position="385"/>
    </location>
</feature>
<keyword evidence="3 5" id="KW-1133">Transmembrane helix</keyword>
<evidence type="ECO:0000256" key="3">
    <source>
        <dbReference type="ARBA" id="ARBA00022989"/>
    </source>
</evidence>
<evidence type="ECO:0000256" key="2">
    <source>
        <dbReference type="ARBA" id="ARBA00022692"/>
    </source>
</evidence>
<evidence type="ECO:0008006" key="8">
    <source>
        <dbReference type="Google" id="ProtNLM"/>
    </source>
</evidence>
<dbReference type="PANTHER" id="PTHR30249:SF0">
    <property type="entry name" value="PLASTIDAL GLYCOLATE_GLYCERATE TRANSLOCATOR 1, CHLOROPLASTIC"/>
    <property type="match status" value="1"/>
</dbReference>
<dbReference type="Pfam" id="PF04172">
    <property type="entry name" value="LrgB"/>
    <property type="match status" value="1"/>
</dbReference>
<feature type="transmembrane region" description="Helical" evidence="5">
    <location>
        <begin position="397"/>
        <end position="416"/>
    </location>
</feature>
<organism evidence="6 7">
    <name type="scientific">Emericellopsis cladophorae</name>
    <dbReference type="NCBI Taxonomy" id="2686198"/>
    <lineage>
        <taxon>Eukaryota</taxon>
        <taxon>Fungi</taxon>
        <taxon>Dikarya</taxon>
        <taxon>Ascomycota</taxon>
        <taxon>Pezizomycotina</taxon>
        <taxon>Sordariomycetes</taxon>
        <taxon>Hypocreomycetidae</taxon>
        <taxon>Hypocreales</taxon>
        <taxon>Bionectriaceae</taxon>
        <taxon>Emericellopsis</taxon>
    </lineage>
</organism>